<dbReference type="HOGENOM" id="CLU_2334237_0_0_1"/>
<organism evidence="1 2">
    <name type="scientific">Paxillus rubicundulus Ve08.2h10</name>
    <dbReference type="NCBI Taxonomy" id="930991"/>
    <lineage>
        <taxon>Eukaryota</taxon>
        <taxon>Fungi</taxon>
        <taxon>Dikarya</taxon>
        <taxon>Basidiomycota</taxon>
        <taxon>Agaricomycotina</taxon>
        <taxon>Agaricomycetes</taxon>
        <taxon>Agaricomycetidae</taxon>
        <taxon>Boletales</taxon>
        <taxon>Paxilineae</taxon>
        <taxon>Paxillaceae</taxon>
        <taxon>Paxillus</taxon>
    </lineage>
</organism>
<evidence type="ECO:0000313" key="2">
    <source>
        <dbReference type="Proteomes" id="UP000054538"/>
    </source>
</evidence>
<dbReference type="Proteomes" id="UP000054538">
    <property type="component" value="Unassembled WGS sequence"/>
</dbReference>
<dbReference type="AlphaFoldDB" id="A0A0D0DFV3"/>
<reference evidence="2" key="2">
    <citation type="submission" date="2015-01" db="EMBL/GenBank/DDBJ databases">
        <title>Evolutionary Origins and Diversification of the Mycorrhizal Mutualists.</title>
        <authorList>
            <consortium name="DOE Joint Genome Institute"/>
            <consortium name="Mycorrhizal Genomics Consortium"/>
            <person name="Kohler A."/>
            <person name="Kuo A."/>
            <person name="Nagy L.G."/>
            <person name="Floudas D."/>
            <person name="Copeland A."/>
            <person name="Barry K.W."/>
            <person name="Cichocki N."/>
            <person name="Veneault-Fourrey C."/>
            <person name="LaButti K."/>
            <person name="Lindquist E.A."/>
            <person name="Lipzen A."/>
            <person name="Lundell T."/>
            <person name="Morin E."/>
            <person name="Murat C."/>
            <person name="Riley R."/>
            <person name="Ohm R."/>
            <person name="Sun H."/>
            <person name="Tunlid A."/>
            <person name="Henrissat B."/>
            <person name="Grigoriev I.V."/>
            <person name="Hibbett D.S."/>
            <person name="Martin F."/>
        </authorList>
    </citation>
    <scope>NUCLEOTIDE SEQUENCE [LARGE SCALE GENOMIC DNA]</scope>
    <source>
        <strain evidence="2">Ve08.2h10</strain>
    </source>
</reference>
<dbReference type="EMBL" id="KN826129">
    <property type="protein sequence ID" value="KIK79989.1"/>
    <property type="molecule type" value="Genomic_DNA"/>
</dbReference>
<gene>
    <name evidence="1" type="ORF">PAXRUDRAFT_255593</name>
</gene>
<reference evidence="1 2" key="1">
    <citation type="submission" date="2014-04" db="EMBL/GenBank/DDBJ databases">
        <authorList>
            <consortium name="DOE Joint Genome Institute"/>
            <person name="Kuo A."/>
            <person name="Kohler A."/>
            <person name="Jargeat P."/>
            <person name="Nagy L.G."/>
            <person name="Floudas D."/>
            <person name="Copeland A."/>
            <person name="Barry K.W."/>
            <person name="Cichocki N."/>
            <person name="Veneault-Fourrey C."/>
            <person name="LaButti K."/>
            <person name="Lindquist E.A."/>
            <person name="Lipzen A."/>
            <person name="Lundell T."/>
            <person name="Morin E."/>
            <person name="Murat C."/>
            <person name="Sun H."/>
            <person name="Tunlid A."/>
            <person name="Henrissat B."/>
            <person name="Grigoriev I.V."/>
            <person name="Hibbett D.S."/>
            <person name="Martin F."/>
            <person name="Nordberg H.P."/>
            <person name="Cantor M.N."/>
            <person name="Hua S.X."/>
        </authorList>
    </citation>
    <scope>NUCLEOTIDE SEQUENCE [LARGE SCALE GENOMIC DNA]</scope>
    <source>
        <strain evidence="1 2">Ve08.2h10</strain>
    </source>
</reference>
<evidence type="ECO:0000313" key="1">
    <source>
        <dbReference type="EMBL" id="KIK79989.1"/>
    </source>
</evidence>
<sequence>MNLTPGMGQYGARSQPTQHLVRDASLPGLAFSSVGLDHRVFLSAYAPSPPIPSKREFQWFPNHAGAVVRNAKSSKSGLMQAVAELAHGSGRLVRIPMR</sequence>
<name>A0A0D0DFV3_9AGAM</name>
<proteinExistence type="predicted"/>
<keyword evidence="2" id="KW-1185">Reference proteome</keyword>
<accession>A0A0D0DFV3</accession>
<protein>
    <submittedName>
        <fullName evidence="1">Uncharacterized protein</fullName>
    </submittedName>
</protein>
<dbReference type="InParanoid" id="A0A0D0DFV3"/>